<proteinExistence type="predicted"/>
<name>A0ABS2D4A7_9SPHN</name>
<accession>A0ABS2D4A7</accession>
<gene>
    <name evidence="2" type="ORF">ILT43_05155</name>
</gene>
<dbReference type="Gene3D" id="3.40.50.1820">
    <property type="entry name" value="alpha/beta hydrolase"/>
    <property type="match status" value="1"/>
</dbReference>
<comment type="caution">
    <text evidence="2">The sequence shown here is derived from an EMBL/GenBank/DDBJ whole genome shotgun (WGS) entry which is preliminary data.</text>
</comment>
<dbReference type="EMBL" id="JAFEMC010000001">
    <property type="protein sequence ID" value="MBM6575751.1"/>
    <property type="molecule type" value="Genomic_DNA"/>
</dbReference>
<feature type="domain" description="AB hydrolase-1" evidence="1">
    <location>
        <begin position="76"/>
        <end position="304"/>
    </location>
</feature>
<evidence type="ECO:0000313" key="2">
    <source>
        <dbReference type="EMBL" id="MBM6575751.1"/>
    </source>
</evidence>
<organism evidence="2 3">
    <name type="scientific">Sphingomonas longa</name>
    <dbReference type="NCBI Taxonomy" id="2778730"/>
    <lineage>
        <taxon>Bacteria</taxon>
        <taxon>Pseudomonadati</taxon>
        <taxon>Pseudomonadota</taxon>
        <taxon>Alphaproteobacteria</taxon>
        <taxon>Sphingomonadales</taxon>
        <taxon>Sphingomonadaceae</taxon>
        <taxon>Sphingomonas</taxon>
    </lineage>
</organism>
<dbReference type="InterPro" id="IPR000073">
    <property type="entry name" value="AB_hydrolase_1"/>
</dbReference>
<evidence type="ECO:0000313" key="3">
    <source>
        <dbReference type="Proteomes" id="UP000763641"/>
    </source>
</evidence>
<dbReference type="Proteomes" id="UP000763641">
    <property type="component" value="Unassembled WGS sequence"/>
</dbReference>
<dbReference type="PANTHER" id="PTHR36837:SF2">
    <property type="entry name" value="POLY(3-HYDROXYALKANOATE) POLYMERASE SUBUNIT PHAC"/>
    <property type="match status" value="1"/>
</dbReference>
<evidence type="ECO:0000259" key="1">
    <source>
        <dbReference type="Pfam" id="PF12697"/>
    </source>
</evidence>
<dbReference type="InterPro" id="IPR051321">
    <property type="entry name" value="PHA/PHB_synthase"/>
</dbReference>
<dbReference type="Pfam" id="PF12697">
    <property type="entry name" value="Abhydrolase_6"/>
    <property type="match status" value="1"/>
</dbReference>
<reference evidence="2 3" key="1">
    <citation type="submission" date="2020-12" db="EMBL/GenBank/DDBJ databases">
        <title>Sphingomonas sp.</title>
        <authorList>
            <person name="Kim M.K."/>
        </authorList>
    </citation>
    <scope>NUCLEOTIDE SEQUENCE [LARGE SCALE GENOMIC DNA]</scope>
    <source>
        <strain evidence="2 3">BT552</strain>
    </source>
</reference>
<protein>
    <recommendedName>
        <fullName evidence="1">AB hydrolase-1 domain-containing protein</fullName>
    </recommendedName>
</protein>
<sequence>MLRSETAKDPARRAAALLGLARYQTGRREQALPPPKDVRRYGRVTLRGTGGEGMPVVLVPSLINPPAVLDLSEEQSLLRWLGAQGFAAWLLDWGEPSAAERALSVAGHVESLLLPLLATFDRPPVLVGYCLGGTMALAAAARSRIAGVATIAAPWRFDGYGEARADIARLWHGAQPTCEALGLVPMEVLQAGFWRLDPARTIAKFEAFGRMDPDSAPAKAFIRLEDWSNAGAPLTYAAGAELFAMIADDAPGRGVWHVAGVPVDVAALTVPAVEFVSTTDRIVPAATAVGLPDHRAVAAGHVGMIVGGRARATLWQPLADWIAALPSPT</sequence>
<dbReference type="PANTHER" id="PTHR36837">
    <property type="entry name" value="POLY(3-HYDROXYALKANOATE) POLYMERASE SUBUNIT PHAC"/>
    <property type="match status" value="1"/>
</dbReference>
<dbReference type="InterPro" id="IPR029058">
    <property type="entry name" value="AB_hydrolase_fold"/>
</dbReference>
<dbReference type="RefSeq" id="WP_204195696.1">
    <property type="nucleotide sequence ID" value="NZ_JAFEMC010000001.1"/>
</dbReference>
<dbReference type="SUPFAM" id="SSF53474">
    <property type="entry name" value="alpha/beta-Hydrolases"/>
    <property type="match status" value="1"/>
</dbReference>
<keyword evidence="3" id="KW-1185">Reference proteome</keyword>